<dbReference type="InterPro" id="IPR013320">
    <property type="entry name" value="ConA-like_dom_sf"/>
</dbReference>
<dbReference type="Gene3D" id="2.60.120.200">
    <property type="match status" value="1"/>
</dbReference>
<evidence type="ECO:0008006" key="3">
    <source>
        <dbReference type="Google" id="ProtNLM"/>
    </source>
</evidence>
<proteinExistence type="predicted"/>
<evidence type="ECO:0000313" key="1">
    <source>
        <dbReference type="EMBL" id="ANH51579.1"/>
    </source>
</evidence>
<name>A0A173GDV5_9CAUD</name>
<accession>A0A173GDV5</accession>
<dbReference type="Proteomes" id="UP000222975">
    <property type="component" value="Segment"/>
</dbReference>
<organism evidence="1 2">
    <name type="scientific">Erwinia phage vB_EamM_Simmy50</name>
    <dbReference type="NCBI Taxonomy" id="1815988"/>
    <lineage>
        <taxon>Viruses</taxon>
        <taxon>Duplodnaviria</taxon>
        <taxon>Heunggongvirae</taxon>
        <taxon>Uroviricota</taxon>
        <taxon>Caudoviricetes</taxon>
        <taxon>Chimalliviridae</taxon>
        <taxon>Agricanvirus</taxon>
        <taxon>Agricanvirus simmy50</taxon>
    </lineage>
</organism>
<dbReference type="SUPFAM" id="SSF49899">
    <property type="entry name" value="Concanavalin A-like lectins/glucanases"/>
    <property type="match status" value="1"/>
</dbReference>
<sequence length="238" mass="25591">MLEMIMAMPKALIPKAGQPLMGFNFDQGKSISAPSATAYSGGTIETLSASNALAGYGRSLRCNGTVTNVTPLSALSTLGLGDFTLECYAWMTTIPSAYFQLFLLQFANGKYLTIRVGDGGYGQRMQVGIDLGNGGNYCSSKTGPSLRNGWHHYAFVRKAGKCRFFIDGQLQLLALGTSTTFNLTEFNGNFDLSGNLSSFAIGKANSGVGDMYMPEFLLSNTARYQETFTPPPGPIYRP</sequence>
<dbReference type="Pfam" id="PF13385">
    <property type="entry name" value="Laminin_G_3"/>
    <property type="match status" value="1"/>
</dbReference>
<reference evidence="2" key="1">
    <citation type="submission" date="2016-03" db="EMBL/GenBank/DDBJ databases">
        <authorList>
            <person name="Sharma R."/>
            <person name="Simister A.R."/>
            <person name="Berg J.A."/>
            <person name="Jensen G.L."/>
            <person name="Keele B.R."/>
            <person name="Ward M.E.H."/>
            <person name="Breakwell D.P."/>
            <person name="Hope S."/>
            <person name="Grose J.H."/>
        </authorList>
    </citation>
    <scope>NUCLEOTIDE SEQUENCE [LARGE SCALE GENOMIC DNA]</scope>
</reference>
<evidence type="ECO:0000313" key="2">
    <source>
        <dbReference type="Proteomes" id="UP000222975"/>
    </source>
</evidence>
<dbReference type="EMBL" id="KU886223">
    <property type="protein sequence ID" value="ANH51579.1"/>
    <property type="molecule type" value="Genomic_DNA"/>
</dbReference>
<gene>
    <name evidence="1" type="ORF">SIMMY50_117</name>
</gene>
<keyword evidence="2" id="KW-1185">Reference proteome</keyword>
<protein>
    <recommendedName>
        <fullName evidence="3">LamG domain-containing protein</fullName>
    </recommendedName>
</protein>